<dbReference type="PANTHER" id="PTHR45033">
    <property type="match status" value="1"/>
</dbReference>
<dbReference type="OrthoDB" id="9930022at2759"/>
<dbReference type="Gene3D" id="3.90.180.10">
    <property type="entry name" value="Medium-chain alcohol dehydrogenases, catalytic domain"/>
    <property type="match status" value="1"/>
</dbReference>
<dbReference type="SMART" id="SM00829">
    <property type="entry name" value="PKS_ER"/>
    <property type="match status" value="1"/>
</dbReference>
<feature type="domain" description="Enoyl reductase (ER)" evidence="2">
    <location>
        <begin position="70"/>
        <end position="398"/>
    </location>
</feature>
<dbReference type="EMBL" id="ML178814">
    <property type="protein sequence ID" value="TFL06983.1"/>
    <property type="molecule type" value="Genomic_DNA"/>
</dbReference>
<protein>
    <recommendedName>
        <fullName evidence="2">Enoyl reductase (ER) domain-containing protein</fullName>
    </recommendedName>
</protein>
<dbReference type="PANTHER" id="PTHR45033:SF1">
    <property type="entry name" value="OXIDOREDUCTASE (EUROFUNG)"/>
    <property type="match status" value="1"/>
</dbReference>
<dbReference type="InterPro" id="IPR013154">
    <property type="entry name" value="ADH-like_N"/>
</dbReference>
<accession>A0A5C3QY77</accession>
<gene>
    <name evidence="3" type="ORF">BDV98DRAFT_5111</name>
</gene>
<dbReference type="SUPFAM" id="SSF51735">
    <property type="entry name" value="NAD(P)-binding Rossmann-fold domains"/>
    <property type="match status" value="1"/>
</dbReference>
<evidence type="ECO:0000313" key="4">
    <source>
        <dbReference type="Proteomes" id="UP000305067"/>
    </source>
</evidence>
<dbReference type="InterPro" id="IPR011032">
    <property type="entry name" value="GroES-like_sf"/>
</dbReference>
<dbReference type="Proteomes" id="UP000305067">
    <property type="component" value="Unassembled WGS sequence"/>
</dbReference>
<dbReference type="InterPro" id="IPR052711">
    <property type="entry name" value="Zinc_ADH-like"/>
</dbReference>
<dbReference type="Pfam" id="PF00107">
    <property type="entry name" value="ADH_zinc_N"/>
    <property type="match status" value="1"/>
</dbReference>
<dbReference type="AlphaFoldDB" id="A0A5C3QY77"/>
<dbReference type="InterPro" id="IPR036291">
    <property type="entry name" value="NAD(P)-bd_dom_sf"/>
</dbReference>
<name>A0A5C3QY77_9AGAR</name>
<keyword evidence="4" id="KW-1185">Reference proteome</keyword>
<evidence type="ECO:0000313" key="3">
    <source>
        <dbReference type="EMBL" id="TFL06983.1"/>
    </source>
</evidence>
<organism evidence="3 4">
    <name type="scientific">Pterulicium gracile</name>
    <dbReference type="NCBI Taxonomy" id="1884261"/>
    <lineage>
        <taxon>Eukaryota</taxon>
        <taxon>Fungi</taxon>
        <taxon>Dikarya</taxon>
        <taxon>Basidiomycota</taxon>
        <taxon>Agaricomycotina</taxon>
        <taxon>Agaricomycetes</taxon>
        <taxon>Agaricomycetidae</taxon>
        <taxon>Agaricales</taxon>
        <taxon>Pleurotineae</taxon>
        <taxon>Pterulaceae</taxon>
        <taxon>Pterulicium</taxon>
    </lineage>
</organism>
<sequence length="406" mass="44811">MFRPRSQQRKPTNPPLAQQPPCFRQRLQSIYSRTSTESTLRKVLSLWQTSKAPPEPPKPLTSRRWRATQGKDTLKRQLILEEEIVPTLEPAQVLVKVHAVSLNFTEVLILEGKFHAIPRVIPCSDMAGEVVAVGEEVSTVSVGDRVSAGRLLDFVEGTLGRTDYHHSGTGIYVDGMLDEYKVLPVESLVVIPEHLSYEEASTLPCVAITAYNCLFGGPKQVEKGDTLLLIGTGNLSLFAAQFASAVGVNVIFTTSSDEKVSQLKDMGFTQFVNYKTNPDWDKEVMDLTGGVGASHIIETGGMGTLGKSISCVAMGGWIHAVGFLSEQPNNIDLTFEAIMKNCIIRGVFVGPNTLFNEMNEFISEKKLRPLVDKIFGFDEVPQAFEYLSSRRSMGKVVIRMPCVERV</sequence>
<dbReference type="CDD" id="cd08276">
    <property type="entry name" value="MDR7"/>
    <property type="match status" value="1"/>
</dbReference>
<dbReference type="InterPro" id="IPR013149">
    <property type="entry name" value="ADH-like_C"/>
</dbReference>
<dbReference type="GO" id="GO:0016491">
    <property type="term" value="F:oxidoreductase activity"/>
    <property type="evidence" value="ECO:0007669"/>
    <property type="project" value="InterPro"/>
</dbReference>
<dbReference type="Pfam" id="PF08240">
    <property type="entry name" value="ADH_N"/>
    <property type="match status" value="1"/>
</dbReference>
<dbReference type="SUPFAM" id="SSF50129">
    <property type="entry name" value="GroES-like"/>
    <property type="match status" value="1"/>
</dbReference>
<proteinExistence type="predicted"/>
<feature type="region of interest" description="Disordered" evidence="1">
    <location>
        <begin position="1"/>
        <end position="21"/>
    </location>
</feature>
<dbReference type="InterPro" id="IPR020843">
    <property type="entry name" value="ER"/>
</dbReference>
<dbReference type="STRING" id="1884261.A0A5C3QY77"/>
<evidence type="ECO:0000256" key="1">
    <source>
        <dbReference type="SAM" id="MobiDB-lite"/>
    </source>
</evidence>
<reference evidence="3 4" key="1">
    <citation type="journal article" date="2019" name="Nat. Ecol. Evol.">
        <title>Megaphylogeny resolves global patterns of mushroom evolution.</title>
        <authorList>
            <person name="Varga T."/>
            <person name="Krizsan K."/>
            <person name="Foldi C."/>
            <person name="Dima B."/>
            <person name="Sanchez-Garcia M."/>
            <person name="Sanchez-Ramirez S."/>
            <person name="Szollosi G.J."/>
            <person name="Szarkandi J.G."/>
            <person name="Papp V."/>
            <person name="Albert L."/>
            <person name="Andreopoulos W."/>
            <person name="Angelini C."/>
            <person name="Antonin V."/>
            <person name="Barry K.W."/>
            <person name="Bougher N.L."/>
            <person name="Buchanan P."/>
            <person name="Buyck B."/>
            <person name="Bense V."/>
            <person name="Catcheside P."/>
            <person name="Chovatia M."/>
            <person name="Cooper J."/>
            <person name="Damon W."/>
            <person name="Desjardin D."/>
            <person name="Finy P."/>
            <person name="Geml J."/>
            <person name="Haridas S."/>
            <person name="Hughes K."/>
            <person name="Justo A."/>
            <person name="Karasinski D."/>
            <person name="Kautmanova I."/>
            <person name="Kiss B."/>
            <person name="Kocsube S."/>
            <person name="Kotiranta H."/>
            <person name="LaButti K.M."/>
            <person name="Lechner B.E."/>
            <person name="Liimatainen K."/>
            <person name="Lipzen A."/>
            <person name="Lukacs Z."/>
            <person name="Mihaltcheva S."/>
            <person name="Morgado L.N."/>
            <person name="Niskanen T."/>
            <person name="Noordeloos M.E."/>
            <person name="Ohm R.A."/>
            <person name="Ortiz-Santana B."/>
            <person name="Ovrebo C."/>
            <person name="Racz N."/>
            <person name="Riley R."/>
            <person name="Savchenko A."/>
            <person name="Shiryaev A."/>
            <person name="Soop K."/>
            <person name="Spirin V."/>
            <person name="Szebenyi C."/>
            <person name="Tomsovsky M."/>
            <person name="Tulloss R.E."/>
            <person name="Uehling J."/>
            <person name="Grigoriev I.V."/>
            <person name="Vagvolgyi C."/>
            <person name="Papp T."/>
            <person name="Martin F.M."/>
            <person name="Miettinen O."/>
            <person name="Hibbett D.S."/>
            <person name="Nagy L.G."/>
        </authorList>
    </citation>
    <scope>NUCLEOTIDE SEQUENCE [LARGE SCALE GENOMIC DNA]</scope>
    <source>
        <strain evidence="3 4">CBS 309.79</strain>
    </source>
</reference>
<dbReference type="Gene3D" id="3.40.50.720">
    <property type="entry name" value="NAD(P)-binding Rossmann-like Domain"/>
    <property type="match status" value="1"/>
</dbReference>
<evidence type="ECO:0000259" key="2">
    <source>
        <dbReference type="SMART" id="SM00829"/>
    </source>
</evidence>